<dbReference type="Gene3D" id="3.30.470.20">
    <property type="entry name" value="ATP-grasp fold, B domain"/>
    <property type="match status" value="1"/>
</dbReference>
<evidence type="ECO:0000256" key="2">
    <source>
        <dbReference type="ARBA" id="ARBA00022741"/>
    </source>
</evidence>
<dbReference type="SUPFAM" id="SSF56059">
    <property type="entry name" value="Glutathione synthetase ATP-binding domain-like"/>
    <property type="match status" value="1"/>
</dbReference>
<dbReference type="PANTHER" id="PTHR43055:SF1">
    <property type="entry name" value="FORMATE-DEPENDENT PHOSPHORIBOSYLGLYCINAMIDE FORMYLTRANSFERASE"/>
    <property type="match status" value="1"/>
</dbReference>
<name>A0A6N2R9S3_9FIRM</name>
<dbReference type="EMBL" id="CACRTG010000001">
    <property type="protein sequence ID" value="VYS76821.1"/>
    <property type="molecule type" value="Genomic_DNA"/>
</dbReference>
<feature type="domain" description="ATP-grasp" evidence="5">
    <location>
        <begin position="122"/>
        <end position="292"/>
    </location>
</feature>
<dbReference type="GO" id="GO:0016874">
    <property type="term" value="F:ligase activity"/>
    <property type="evidence" value="ECO:0007669"/>
    <property type="project" value="UniProtKB-KW"/>
</dbReference>
<reference evidence="6" key="1">
    <citation type="submission" date="2019-11" db="EMBL/GenBank/DDBJ databases">
        <authorList>
            <person name="Feng L."/>
        </authorList>
    </citation>
    <scope>NUCLEOTIDE SEQUENCE</scope>
    <source>
        <strain evidence="6">CnexileLFYP112</strain>
    </source>
</reference>
<dbReference type="AlphaFoldDB" id="A0A6N2R9S3"/>
<dbReference type="GO" id="GO:0005524">
    <property type="term" value="F:ATP binding"/>
    <property type="evidence" value="ECO:0007669"/>
    <property type="project" value="UniProtKB-UniRule"/>
</dbReference>
<keyword evidence="3 4" id="KW-0067">ATP-binding</keyword>
<dbReference type="Gene3D" id="3.30.1490.20">
    <property type="entry name" value="ATP-grasp fold, A domain"/>
    <property type="match status" value="1"/>
</dbReference>
<dbReference type="Pfam" id="PF21360">
    <property type="entry name" value="PylC-like_N"/>
    <property type="match status" value="1"/>
</dbReference>
<sequence>MEYNVLILSAGRRVELVKCFQKAAKRLNIKSKVVAADISDMAPAIYFADEHYLIPRIGKENYIQSIIDVCNKEDIKLIVPTIDTELLSMAENKEMIENATSAKVLISDIEVIRYCRDKINTQRFFEENGFKVPAMLSDEDMDNGNVEFPVFIKPKDGSSSINAFKVNNLEELNFFRNYVKNPLVQELMVGEEYTIDVFLDFDSNIITMVPRRRLATRSGEIAKGQIVKDQEIIADVTRLMKVLKPIGHITVQCMKTAKGIEYIEINPRFGGGAPMTIMAGADSCENLFRLLMGEKLGYNENYEENSLFLRFDDTIMLKSGDVKEVKFND</sequence>
<keyword evidence="2 4" id="KW-0547">Nucleotide-binding</keyword>
<gene>
    <name evidence="6" type="ORF">CNLFYP112_00020</name>
</gene>
<evidence type="ECO:0000259" key="5">
    <source>
        <dbReference type="PROSITE" id="PS50975"/>
    </source>
</evidence>
<evidence type="ECO:0000256" key="3">
    <source>
        <dbReference type="ARBA" id="ARBA00022840"/>
    </source>
</evidence>
<dbReference type="GO" id="GO:0046872">
    <property type="term" value="F:metal ion binding"/>
    <property type="evidence" value="ECO:0007669"/>
    <property type="project" value="InterPro"/>
</dbReference>
<dbReference type="InterPro" id="IPR048764">
    <property type="entry name" value="PylC_N"/>
</dbReference>
<dbReference type="Pfam" id="PF02655">
    <property type="entry name" value="ATP-grasp_3"/>
    <property type="match status" value="1"/>
</dbReference>
<dbReference type="PROSITE" id="PS50975">
    <property type="entry name" value="ATP_GRASP"/>
    <property type="match status" value="1"/>
</dbReference>
<evidence type="ECO:0000313" key="6">
    <source>
        <dbReference type="EMBL" id="VYS76821.1"/>
    </source>
</evidence>
<dbReference type="InterPro" id="IPR003806">
    <property type="entry name" value="ATP-grasp_PylC-type"/>
</dbReference>
<dbReference type="PANTHER" id="PTHR43055">
    <property type="entry name" value="FORMATE-DEPENDENT PHOSPHORIBOSYLGLYCINAMIDE FORMYLTRANSFERASE"/>
    <property type="match status" value="1"/>
</dbReference>
<evidence type="ECO:0000256" key="1">
    <source>
        <dbReference type="ARBA" id="ARBA00022598"/>
    </source>
</evidence>
<keyword evidence="1" id="KW-0436">Ligase</keyword>
<dbReference type="InterPro" id="IPR013815">
    <property type="entry name" value="ATP_grasp_subdomain_1"/>
</dbReference>
<dbReference type="InterPro" id="IPR011761">
    <property type="entry name" value="ATP-grasp"/>
</dbReference>
<protein>
    <submittedName>
        <fullName evidence="6">Carbamoyl phosphate synthase-like protein</fullName>
    </submittedName>
</protein>
<organism evidence="6">
    <name type="scientific">[Clostridium] nexile</name>
    <dbReference type="NCBI Taxonomy" id="29361"/>
    <lineage>
        <taxon>Bacteria</taxon>
        <taxon>Bacillati</taxon>
        <taxon>Bacillota</taxon>
        <taxon>Clostridia</taxon>
        <taxon>Lachnospirales</taxon>
        <taxon>Lachnospiraceae</taxon>
        <taxon>Tyzzerella</taxon>
    </lineage>
</organism>
<dbReference type="GO" id="GO:0005829">
    <property type="term" value="C:cytosol"/>
    <property type="evidence" value="ECO:0007669"/>
    <property type="project" value="TreeGrafter"/>
</dbReference>
<evidence type="ECO:0000256" key="4">
    <source>
        <dbReference type="PROSITE-ProRule" id="PRU00409"/>
    </source>
</evidence>
<dbReference type="Gene3D" id="3.40.50.20">
    <property type="match status" value="1"/>
</dbReference>
<proteinExistence type="predicted"/>
<accession>A0A6N2R9S3</accession>